<proteinExistence type="inferred from homology"/>
<comment type="subunit">
    <text evidence="12">Monomer and homodimer.</text>
</comment>
<dbReference type="HAMAP" id="MF_01225_B">
    <property type="entry name" value="MoaA_B"/>
    <property type="match status" value="1"/>
</dbReference>
<comment type="function">
    <text evidence="12">Catalyzes the cyclization of GTP to (8S)-3',8-cyclo-7,8-dihydroguanosine 5'-triphosphate.</text>
</comment>
<feature type="binding site" evidence="12">
    <location>
        <position position="269"/>
    </location>
    <ligand>
        <name>[4Fe-4S] cluster</name>
        <dbReference type="ChEBI" id="CHEBI:49883"/>
        <label>2</label>
        <note>4Fe-4S-substrate</note>
    </ligand>
</feature>
<keyword evidence="8 12" id="KW-0342">GTP-binding</keyword>
<dbReference type="InterPro" id="IPR058240">
    <property type="entry name" value="rSAM_sf"/>
</dbReference>
<keyword evidence="2 12" id="KW-0004">4Fe-4S</keyword>
<dbReference type="SUPFAM" id="SSF102114">
    <property type="entry name" value="Radical SAM enzymes"/>
    <property type="match status" value="1"/>
</dbReference>
<keyword evidence="3 12" id="KW-0949">S-adenosyl-L-methionine</keyword>
<name>A0A2H0LXL8_9BACT</name>
<evidence type="ECO:0000259" key="13">
    <source>
        <dbReference type="PROSITE" id="PS51918"/>
    </source>
</evidence>
<feature type="binding site" evidence="12">
    <location>
        <begin position="257"/>
        <end position="259"/>
    </location>
    <ligand>
        <name>GTP</name>
        <dbReference type="ChEBI" id="CHEBI:37565"/>
    </ligand>
</feature>
<dbReference type="PANTHER" id="PTHR22960">
    <property type="entry name" value="MOLYBDOPTERIN COFACTOR SYNTHESIS PROTEIN A"/>
    <property type="match status" value="1"/>
</dbReference>
<dbReference type="InterPro" id="IPR010505">
    <property type="entry name" value="MoaA_twitch"/>
</dbReference>
<keyword evidence="7 12" id="KW-0411">Iron-sulfur</keyword>
<dbReference type="EC" id="4.1.99.22" evidence="1 12"/>
<keyword evidence="9 12" id="KW-0501">Molybdenum cofactor biosynthesis</keyword>
<dbReference type="InterPro" id="IPR040064">
    <property type="entry name" value="MoaA-like"/>
</dbReference>
<dbReference type="GO" id="GO:0061798">
    <property type="term" value="F:GTP 3',8'-cyclase activity"/>
    <property type="evidence" value="ECO:0007669"/>
    <property type="project" value="UniProtKB-UniRule"/>
</dbReference>
<dbReference type="GO" id="GO:0051539">
    <property type="term" value="F:4 iron, 4 sulfur cluster binding"/>
    <property type="evidence" value="ECO:0007669"/>
    <property type="project" value="UniProtKB-UniRule"/>
</dbReference>
<comment type="similarity">
    <text evidence="12">Belongs to the radical SAM superfamily. MoaA family.</text>
</comment>
<feature type="binding site" evidence="12">
    <location>
        <position position="14"/>
    </location>
    <ligand>
        <name>GTP</name>
        <dbReference type="ChEBI" id="CHEBI:37565"/>
    </ligand>
</feature>
<evidence type="ECO:0000256" key="2">
    <source>
        <dbReference type="ARBA" id="ARBA00022485"/>
    </source>
</evidence>
<dbReference type="SFLD" id="SFLDG01383">
    <property type="entry name" value="cyclic_pyranopterin_phosphate"/>
    <property type="match status" value="1"/>
</dbReference>
<organism evidence="14 15">
    <name type="scientific">Candidatus Ghiorseimicrobium undicola</name>
    <dbReference type="NCBI Taxonomy" id="1974746"/>
    <lineage>
        <taxon>Bacteria</taxon>
        <taxon>Pseudomonadati</taxon>
        <taxon>Candidatus Omnitrophota</taxon>
        <taxon>Candidatus Ghiorseimicrobium</taxon>
    </lineage>
</organism>
<dbReference type="InterPro" id="IPR007197">
    <property type="entry name" value="rSAM"/>
</dbReference>
<dbReference type="GO" id="GO:0046872">
    <property type="term" value="F:metal ion binding"/>
    <property type="evidence" value="ECO:0007669"/>
    <property type="project" value="UniProtKB-KW"/>
</dbReference>
<dbReference type="GO" id="GO:1904047">
    <property type="term" value="F:S-adenosyl-L-methionine binding"/>
    <property type="evidence" value="ECO:0007669"/>
    <property type="project" value="UniProtKB-UniRule"/>
</dbReference>
<dbReference type="GO" id="GO:0005525">
    <property type="term" value="F:GTP binding"/>
    <property type="evidence" value="ECO:0007669"/>
    <property type="project" value="UniProtKB-UniRule"/>
</dbReference>
<dbReference type="PROSITE" id="PS51918">
    <property type="entry name" value="RADICAL_SAM"/>
    <property type="match status" value="1"/>
</dbReference>
<dbReference type="CDD" id="cd01335">
    <property type="entry name" value="Radical_SAM"/>
    <property type="match status" value="1"/>
</dbReference>
<dbReference type="PANTHER" id="PTHR22960:SF0">
    <property type="entry name" value="MOLYBDENUM COFACTOR BIOSYNTHESIS PROTEIN 1"/>
    <property type="match status" value="1"/>
</dbReference>
<evidence type="ECO:0000256" key="11">
    <source>
        <dbReference type="ARBA" id="ARBA00048697"/>
    </source>
</evidence>
<dbReference type="EMBL" id="PCWA01000066">
    <property type="protein sequence ID" value="PIQ89170.1"/>
    <property type="molecule type" value="Genomic_DNA"/>
</dbReference>
<feature type="binding site" evidence="12">
    <location>
        <position position="255"/>
    </location>
    <ligand>
        <name>[4Fe-4S] cluster</name>
        <dbReference type="ChEBI" id="CHEBI:49883"/>
        <label>2</label>
        <note>4Fe-4S-substrate</note>
    </ligand>
</feature>
<dbReference type="Gene3D" id="3.20.20.70">
    <property type="entry name" value="Aldolase class I"/>
    <property type="match status" value="1"/>
</dbReference>
<protein>
    <recommendedName>
        <fullName evidence="1 12">GTP 3',8-cyclase</fullName>
        <ecNumber evidence="1 12">4.1.99.22</ecNumber>
    </recommendedName>
    <alternativeName>
        <fullName evidence="12">Molybdenum cofactor biosynthesis protein A</fullName>
    </alternativeName>
</protein>
<comment type="pathway">
    <text evidence="12">Cofactor biosynthesis; molybdopterin biosynthesis.</text>
</comment>
<keyword evidence="4 12" id="KW-0479">Metal-binding</keyword>
<dbReference type="InterPro" id="IPR006638">
    <property type="entry name" value="Elp3/MiaA/NifB-like_rSAM"/>
</dbReference>
<feature type="binding site" evidence="12">
    <location>
        <position position="25"/>
    </location>
    <ligand>
        <name>[4Fe-4S] cluster</name>
        <dbReference type="ChEBI" id="CHEBI:49883"/>
        <label>1</label>
        <note>4Fe-4S-S-AdoMet</note>
    </ligand>
</feature>
<comment type="caution">
    <text evidence="14">The sequence shown here is derived from an EMBL/GenBank/DDBJ whole genome shotgun (WGS) entry which is preliminary data.</text>
</comment>
<dbReference type="InterPro" id="IPR013785">
    <property type="entry name" value="Aldolase_TIM"/>
</dbReference>
<dbReference type="GO" id="GO:0061799">
    <property type="term" value="F:cyclic pyranopterin monophosphate synthase activity"/>
    <property type="evidence" value="ECO:0007669"/>
    <property type="project" value="TreeGrafter"/>
</dbReference>
<keyword evidence="5 12" id="KW-0547">Nucleotide-binding</keyword>
<keyword evidence="6 12" id="KW-0408">Iron</keyword>
<dbReference type="Pfam" id="PF06463">
    <property type="entry name" value="Mob_synth_C"/>
    <property type="match status" value="1"/>
</dbReference>
<feature type="binding site" evidence="12">
    <location>
        <position position="21"/>
    </location>
    <ligand>
        <name>[4Fe-4S] cluster</name>
        <dbReference type="ChEBI" id="CHEBI:49883"/>
        <label>1</label>
        <note>4Fe-4S-S-AdoMet</note>
    </ligand>
</feature>
<evidence type="ECO:0000256" key="6">
    <source>
        <dbReference type="ARBA" id="ARBA00023004"/>
    </source>
</evidence>
<dbReference type="SMART" id="SM00729">
    <property type="entry name" value="Elp3"/>
    <property type="match status" value="1"/>
</dbReference>
<dbReference type="PROSITE" id="PS01305">
    <property type="entry name" value="MOAA_NIFB_PQQE"/>
    <property type="match status" value="1"/>
</dbReference>
<dbReference type="AlphaFoldDB" id="A0A2H0LXL8"/>
<evidence type="ECO:0000256" key="7">
    <source>
        <dbReference type="ARBA" id="ARBA00023014"/>
    </source>
</evidence>
<evidence type="ECO:0000256" key="5">
    <source>
        <dbReference type="ARBA" id="ARBA00022741"/>
    </source>
</evidence>
<evidence type="ECO:0000256" key="3">
    <source>
        <dbReference type="ARBA" id="ARBA00022691"/>
    </source>
</evidence>
<evidence type="ECO:0000256" key="12">
    <source>
        <dbReference type="HAMAP-Rule" id="MF_01225"/>
    </source>
</evidence>
<dbReference type="CDD" id="cd21117">
    <property type="entry name" value="Twitch_MoaA"/>
    <property type="match status" value="1"/>
</dbReference>
<feature type="binding site" evidence="12">
    <location>
        <position position="27"/>
    </location>
    <ligand>
        <name>S-adenosyl-L-methionine</name>
        <dbReference type="ChEBI" id="CHEBI:59789"/>
    </ligand>
</feature>
<dbReference type="GO" id="GO:0006777">
    <property type="term" value="P:Mo-molybdopterin cofactor biosynthetic process"/>
    <property type="evidence" value="ECO:0007669"/>
    <property type="project" value="UniProtKB-UniRule"/>
</dbReference>
<feature type="binding site" evidence="12">
    <location>
        <position position="64"/>
    </location>
    <ligand>
        <name>GTP</name>
        <dbReference type="ChEBI" id="CHEBI:37565"/>
    </ligand>
</feature>
<dbReference type="InterPro" id="IPR000385">
    <property type="entry name" value="MoaA_NifB_PqqE_Fe-S-bd_CS"/>
</dbReference>
<gene>
    <name evidence="12 14" type="primary">moaA</name>
    <name evidence="14" type="ORF">COV72_04450</name>
</gene>
<keyword evidence="10 12" id="KW-0456">Lyase</keyword>
<reference evidence="14 15" key="1">
    <citation type="submission" date="2017-09" db="EMBL/GenBank/DDBJ databases">
        <title>Depth-based differentiation of microbial function through sediment-hosted aquifers and enrichment of novel symbionts in the deep terrestrial subsurface.</title>
        <authorList>
            <person name="Probst A.J."/>
            <person name="Ladd B."/>
            <person name="Jarett J.K."/>
            <person name="Geller-Mcgrath D.E."/>
            <person name="Sieber C.M."/>
            <person name="Emerson J.B."/>
            <person name="Anantharaman K."/>
            <person name="Thomas B.C."/>
            <person name="Malmstrom R."/>
            <person name="Stieglmeier M."/>
            <person name="Klingl A."/>
            <person name="Woyke T."/>
            <person name="Ryan C.M."/>
            <person name="Banfield J.F."/>
        </authorList>
    </citation>
    <scope>NUCLEOTIDE SEQUENCE [LARGE SCALE GENOMIC DNA]</scope>
    <source>
        <strain evidence="14">CG11_big_fil_rev_8_21_14_0_20_42_13</strain>
    </source>
</reference>
<dbReference type="NCBIfam" id="TIGR02666">
    <property type="entry name" value="moaA"/>
    <property type="match status" value="1"/>
</dbReference>
<evidence type="ECO:0000313" key="15">
    <source>
        <dbReference type="Proteomes" id="UP000229641"/>
    </source>
</evidence>
<evidence type="ECO:0000313" key="14">
    <source>
        <dbReference type="EMBL" id="PIQ89170.1"/>
    </source>
</evidence>
<evidence type="ECO:0000256" key="10">
    <source>
        <dbReference type="ARBA" id="ARBA00023239"/>
    </source>
</evidence>
<evidence type="ECO:0000256" key="4">
    <source>
        <dbReference type="ARBA" id="ARBA00022723"/>
    </source>
</evidence>
<comment type="cofactor">
    <cofactor evidence="12">
        <name>[4Fe-4S] cluster</name>
        <dbReference type="ChEBI" id="CHEBI:49883"/>
    </cofactor>
    <text evidence="12">Binds 2 [4Fe-4S] clusters. Binds 1 [4Fe-4S] cluster coordinated with 3 cysteines and an exchangeable S-adenosyl-L-methionine and 1 [4Fe-4S] cluster coordinated with 3 cysteines and the GTP-derived substrate.</text>
</comment>
<feature type="binding site" evidence="12">
    <location>
        <position position="95"/>
    </location>
    <ligand>
        <name>GTP</name>
        <dbReference type="ChEBI" id="CHEBI:37565"/>
    </ligand>
</feature>
<sequence>MLQDNFGRKIDYLRLSVTDRCNLRCRYCMRKEGIGYLAQYEILTLKEIARIARVFARCGIVKIRLTGGEPLLRQDIAAIMRSIFDHGGIRDICLTTNGVLLKDKAASLKAAGLRKINISLDTLKRDRFAFISRGDFLNNVLSGVDEAVNAGFLVKLNVVAIKGVNDDEILDFVEFCQKKKIILRFIELMPVSANFNLGDCRYLSRRDIEKVLRTLGALTPQGQLGSGPADYYGMPGFLHPVGFISAMSGKFCFRCNRLRISAKGEIFPCLSSRRKINLRNYLRSGASDEELMALIKQSVADKPREHCLNQGENVLTSFMSVIGG</sequence>
<dbReference type="Proteomes" id="UP000229641">
    <property type="component" value="Unassembled WGS sequence"/>
</dbReference>
<dbReference type="SFLD" id="SFLDG01386">
    <property type="entry name" value="main_SPASM_domain-containing"/>
    <property type="match status" value="1"/>
</dbReference>
<feature type="binding site" evidence="12">
    <location>
        <position position="68"/>
    </location>
    <ligand>
        <name>S-adenosyl-L-methionine</name>
        <dbReference type="ChEBI" id="CHEBI:59789"/>
    </ligand>
</feature>
<evidence type="ECO:0000256" key="9">
    <source>
        <dbReference type="ARBA" id="ARBA00023150"/>
    </source>
</evidence>
<feature type="binding site" evidence="12">
    <location>
        <position position="28"/>
    </location>
    <ligand>
        <name>[4Fe-4S] cluster</name>
        <dbReference type="ChEBI" id="CHEBI:49883"/>
        <label>1</label>
        <note>4Fe-4S-S-AdoMet</note>
    </ligand>
</feature>
<dbReference type="SFLD" id="SFLDG01067">
    <property type="entry name" value="SPASM/twitch_domain_containing"/>
    <property type="match status" value="1"/>
</dbReference>
<feature type="binding site" evidence="12">
    <location>
        <position position="119"/>
    </location>
    <ligand>
        <name>S-adenosyl-L-methionine</name>
        <dbReference type="ChEBI" id="CHEBI:59789"/>
    </ligand>
</feature>
<dbReference type="InterPro" id="IPR013483">
    <property type="entry name" value="MoaA"/>
</dbReference>
<feature type="binding site" evidence="12">
    <location>
        <position position="252"/>
    </location>
    <ligand>
        <name>[4Fe-4S] cluster</name>
        <dbReference type="ChEBI" id="CHEBI:49883"/>
        <label>2</label>
        <note>4Fe-4S-substrate</note>
    </ligand>
</feature>
<evidence type="ECO:0000256" key="8">
    <source>
        <dbReference type="ARBA" id="ARBA00023134"/>
    </source>
</evidence>
<dbReference type="Pfam" id="PF04055">
    <property type="entry name" value="Radical_SAM"/>
    <property type="match status" value="1"/>
</dbReference>
<dbReference type="InterPro" id="IPR050105">
    <property type="entry name" value="MoCo_biosynth_MoaA/MoaC"/>
</dbReference>
<evidence type="ECO:0000256" key="1">
    <source>
        <dbReference type="ARBA" id="ARBA00012167"/>
    </source>
</evidence>
<dbReference type="SFLD" id="SFLDS00029">
    <property type="entry name" value="Radical_SAM"/>
    <property type="match status" value="1"/>
</dbReference>
<comment type="catalytic activity">
    <reaction evidence="11 12">
        <text>GTP + AH2 + S-adenosyl-L-methionine = (8S)-3',8-cyclo-7,8-dihydroguanosine 5'-triphosphate + 5'-deoxyadenosine + L-methionine + A + H(+)</text>
        <dbReference type="Rhea" id="RHEA:49576"/>
        <dbReference type="ChEBI" id="CHEBI:13193"/>
        <dbReference type="ChEBI" id="CHEBI:15378"/>
        <dbReference type="ChEBI" id="CHEBI:17319"/>
        <dbReference type="ChEBI" id="CHEBI:17499"/>
        <dbReference type="ChEBI" id="CHEBI:37565"/>
        <dbReference type="ChEBI" id="CHEBI:57844"/>
        <dbReference type="ChEBI" id="CHEBI:59789"/>
        <dbReference type="ChEBI" id="CHEBI:131766"/>
        <dbReference type="EC" id="4.1.99.22"/>
    </reaction>
</comment>
<feature type="binding site" evidence="12">
    <location>
        <position position="189"/>
    </location>
    <ligand>
        <name>S-adenosyl-L-methionine</name>
        <dbReference type="ChEBI" id="CHEBI:59789"/>
    </ligand>
</feature>
<dbReference type="UniPathway" id="UPA00344"/>
<feature type="domain" description="Radical SAM core" evidence="13">
    <location>
        <begin position="5"/>
        <end position="221"/>
    </location>
</feature>
<feature type="binding site" evidence="12">
    <location>
        <position position="155"/>
    </location>
    <ligand>
        <name>GTP</name>
        <dbReference type="ChEBI" id="CHEBI:37565"/>
    </ligand>
</feature>
<accession>A0A2H0LXL8</accession>
<dbReference type="NCBIfam" id="NF001199">
    <property type="entry name" value="PRK00164.2-1"/>
    <property type="match status" value="1"/>
</dbReference>